<dbReference type="AlphaFoldDB" id="A0A4R3Z579"/>
<keyword evidence="1" id="KW-0805">Transcription regulation</keyword>
<keyword evidence="3" id="KW-0804">Transcription</keyword>
<proteinExistence type="predicted"/>
<dbReference type="InterPro" id="IPR009057">
    <property type="entry name" value="Homeodomain-like_sf"/>
</dbReference>
<accession>A0A4R3Z579</accession>
<dbReference type="GO" id="GO:0043565">
    <property type="term" value="F:sequence-specific DNA binding"/>
    <property type="evidence" value="ECO:0007669"/>
    <property type="project" value="InterPro"/>
</dbReference>
<dbReference type="SUPFAM" id="SSF46689">
    <property type="entry name" value="Homeodomain-like"/>
    <property type="match status" value="1"/>
</dbReference>
<dbReference type="Gene3D" id="2.60.120.10">
    <property type="entry name" value="Jelly Rolls"/>
    <property type="match status" value="1"/>
</dbReference>
<evidence type="ECO:0000313" key="6">
    <source>
        <dbReference type="Proteomes" id="UP000295515"/>
    </source>
</evidence>
<dbReference type="PROSITE" id="PS00041">
    <property type="entry name" value="HTH_ARAC_FAMILY_1"/>
    <property type="match status" value="1"/>
</dbReference>
<dbReference type="InterPro" id="IPR014710">
    <property type="entry name" value="RmlC-like_jellyroll"/>
</dbReference>
<sequence length="430" mass="51466">MKRIIAEMMQIYSQKAHYHEEELEIILVLKGSITIHKIQRSVTIHENELTFINRFIAHRIESQGAYILSVKIKLSEFKDIFDKIEYVEFLNNDELRPLERPLKERLNAIVVDLLIKLYHEEDSEERRFDEHNLMHMLFTSYQLISHTKTQEEYLTLDLQQRYYSIVEYIMVNMNQKIGVDDILKRFYMNPAYFSQFMKKINGEGFKSFASYRKLIRIMDYLLDDELSMSEIANAVGILNMKSFYALFNKYFAESPMKWKERMKETSDHYQIIDNQKILQAFIKKYRVDKHRDNTIYKLYKYLVVVKANRIDMENVDIVLNPYLDMGEDIDEDYQVYKFLDVLVEQIKLSNAHFKLVFPFRYLKDSNQKQLLYDAIRLQILQYGINEIKKWKICFCIEKLSDLKPAFKLKEELEQRLGALNIQIALDALGG</sequence>
<dbReference type="PROSITE" id="PS01124">
    <property type="entry name" value="HTH_ARAC_FAMILY_2"/>
    <property type="match status" value="1"/>
</dbReference>
<evidence type="ECO:0000313" key="5">
    <source>
        <dbReference type="EMBL" id="TCV99601.1"/>
    </source>
</evidence>
<dbReference type="Gene3D" id="1.10.10.60">
    <property type="entry name" value="Homeodomain-like"/>
    <property type="match status" value="2"/>
</dbReference>
<dbReference type="RefSeq" id="WP_066450416.1">
    <property type="nucleotide sequence ID" value="NZ_JANKBF010000015.1"/>
</dbReference>
<keyword evidence="2 5" id="KW-0238">DNA-binding</keyword>
<dbReference type="SUPFAM" id="SSF51182">
    <property type="entry name" value="RmlC-like cupins"/>
    <property type="match status" value="1"/>
</dbReference>
<evidence type="ECO:0000259" key="4">
    <source>
        <dbReference type="PROSITE" id="PS01124"/>
    </source>
</evidence>
<protein>
    <submittedName>
        <fullName evidence="5">AraC-like DNA-binding protein</fullName>
    </submittedName>
</protein>
<dbReference type="InterPro" id="IPR018062">
    <property type="entry name" value="HTH_AraC-typ_CS"/>
</dbReference>
<dbReference type="SMART" id="SM00342">
    <property type="entry name" value="HTH_ARAC"/>
    <property type="match status" value="1"/>
</dbReference>
<dbReference type="GeneID" id="98915238"/>
<dbReference type="InterPro" id="IPR018060">
    <property type="entry name" value="HTH_AraC"/>
</dbReference>
<dbReference type="GO" id="GO:0003700">
    <property type="term" value="F:DNA-binding transcription factor activity"/>
    <property type="evidence" value="ECO:0007669"/>
    <property type="project" value="InterPro"/>
</dbReference>
<name>A0A4R3Z579_9FIRM</name>
<gene>
    <name evidence="5" type="ORF">EDD60_10840</name>
</gene>
<dbReference type="Pfam" id="PF12833">
    <property type="entry name" value="HTH_18"/>
    <property type="match status" value="1"/>
</dbReference>
<dbReference type="Proteomes" id="UP000295515">
    <property type="component" value="Unassembled WGS sequence"/>
</dbReference>
<evidence type="ECO:0000256" key="1">
    <source>
        <dbReference type="ARBA" id="ARBA00023015"/>
    </source>
</evidence>
<keyword evidence="6" id="KW-1185">Reference proteome</keyword>
<dbReference type="InterPro" id="IPR011051">
    <property type="entry name" value="RmlC_Cupin_sf"/>
</dbReference>
<evidence type="ECO:0000256" key="2">
    <source>
        <dbReference type="ARBA" id="ARBA00023125"/>
    </source>
</evidence>
<organism evidence="5 6">
    <name type="scientific">Longibaculum muris</name>
    <dbReference type="NCBI Taxonomy" id="1796628"/>
    <lineage>
        <taxon>Bacteria</taxon>
        <taxon>Bacillati</taxon>
        <taxon>Bacillota</taxon>
        <taxon>Erysipelotrichia</taxon>
        <taxon>Erysipelotrichales</taxon>
        <taxon>Coprobacillaceae</taxon>
        <taxon>Longibaculum</taxon>
    </lineage>
</organism>
<comment type="caution">
    <text evidence="5">The sequence shown here is derived from an EMBL/GenBank/DDBJ whole genome shotgun (WGS) entry which is preliminary data.</text>
</comment>
<feature type="domain" description="HTH araC/xylS-type" evidence="4">
    <location>
        <begin position="163"/>
        <end position="261"/>
    </location>
</feature>
<evidence type="ECO:0000256" key="3">
    <source>
        <dbReference type="ARBA" id="ARBA00023163"/>
    </source>
</evidence>
<dbReference type="PANTHER" id="PTHR43280">
    <property type="entry name" value="ARAC-FAMILY TRANSCRIPTIONAL REGULATOR"/>
    <property type="match status" value="1"/>
</dbReference>
<dbReference type="PANTHER" id="PTHR43280:SF2">
    <property type="entry name" value="HTH-TYPE TRANSCRIPTIONAL REGULATOR EXSA"/>
    <property type="match status" value="1"/>
</dbReference>
<dbReference type="EMBL" id="SMCQ01000008">
    <property type="protein sequence ID" value="TCV99601.1"/>
    <property type="molecule type" value="Genomic_DNA"/>
</dbReference>
<reference evidence="5 6" key="1">
    <citation type="submission" date="2019-03" db="EMBL/GenBank/DDBJ databases">
        <title>Genomic Encyclopedia of Type Strains, Phase IV (KMG-IV): sequencing the most valuable type-strain genomes for metagenomic binning, comparative biology and taxonomic classification.</title>
        <authorList>
            <person name="Goeker M."/>
        </authorList>
    </citation>
    <scope>NUCLEOTIDE SEQUENCE [LARGE SCALE GENOMIC DNA]</scope>
    <source>
        <strain evidence="5 6">DSM 29487</strain>
    </source>
</reference>